<dbReference type="EMBL" id="VIXA01000005">
    <property type="protein sequence ID" value="TWG11013.1"/>
    <property type="molecule type" value="Genomic_DNA"/>
</dbReference>
<feature type="compositionally biased region" description="Low complexity" evidence="2">
    <location>
        <begin position="541"/>
        <end position="553"/>
    </location>
</feature>
<feature type="transmembrane region" description="Helical" evidence="3">
    <location>
        <begin position="57"/>
        <end position="75"/>
    </location>
</feature>
<dbReference type="Pfam" id="PF14362">
    <property type="entry name" value="DUF4407"/>
    <property type="match status" value="1"/>
</dbReference>
<evidence type="ECO:0000256" key="1">
    <source>
        <dbReference type="SAM" id="Coils"/>
    </source>
</evidence>
<feature type="transmembrane region" description="Helical" evidence="3">
    <location>
        <begin position="28"/>
        <end position="50"/>
    </location>
</feature>
<gene>
    <name evidence="4" type="ORF">FHX75_15101</name>
</gene>
<dbReference type="InterPro" id="IPR025519">
    <property type="entry name" value="DUF4407"/>
</dbReference>
<keyword evidence="3" id="KW-0472">Membrane</keyword>
<keyword evidence="5" id="KW-1185">Reference proteome</keyword>
<keyword evidence="3" id="KW-0812">Transmembrane</keyword>
<name>A0A561VHD0_9ACTN</name>
<dbReference type="Proteomes" id="UP000319927">
    <property type="component" value="Unassembled WGS sequence"/>
</dbReference>
<dbReference type="AlphaFoldDB" id="A0A561VHD0"/>
<evidence type="ECO:0000256" key="2">
    <source>
        <dbReference type="SAM" id="MobiDB-lite"/>
    </source>
</evidence>
<feature type="region of interest" description="Disordered" evidence="2">
    <location>
        <begin position="424"/>
        <end position="560"/>
    </location>
</feature>
<feature type="transmembrane region" description="Helical" evidence="3">
    <location>
        <begin position="95"/>
        <end position="116"/>
    </location>
</feature>
<organism evidence="4 5">
    <name type="scientific">Micromonospora palomenae</name>
    <dbReference type="NCBI Taxonomy" id="1461247"/>
    <lineage>
        <taxon>Bacteria</taxon>
        <taxon>Bacillati</taxon>
        <taxon>Actinomycetota</taxon>
        <taxon>Actinomycetes</taxon>
        <taxon>Micromonosporales</taxon>
        <taxon>Micromonosporaceae</taxon>
        <taxon>Micromonospora</taxon>
    </lineage>
</organism>
<evidence type="ECO:0000256" key="3">
    <source>
        <dbReference type="SAM" id="Phobius"/>
    </source>
</evidence>
<keyword evidence="3" id="KW-1133">Transmembrane helix</keyword>
<sequence>MGLKRALAAVAGGQRSLLQTTPADELRYAAMGGVIVSTALVAAASAAMAVHMALRMPIALAVMVGVVWGFIIFNLDRLLVVQMMRQKNKWMTAVMAVPRVMLALVLGAVISTPVVLQIFGPEIKTELGVLHAERIAEYNRNTANNPDYASIPALEKSVADDEKIVAGGVALNVEMDPAVVEVRKQYDAAQARFEQAQKNVVCEKEGTCGSGNPGAGIAYDEKLRIQAEARRTRDEVLRRLDTARATAQAAQQTAQSEAAAAARGRLEQNQKRLAALKAQLDADKKAHEADSKKDTGLLARLEALDELSADRPTLRTAHITLFLLFLALELLPVLMKVLQLVGPETDYDKVTREHSDHLLQLDRERRAMELKAEQDRLQRTADAAIASNQVVVDAQTMVMTKVLAAWQQFAVEQADNDLRRWLQQAPSSDVPSLPSASQQADARQSPPELEETTPDPSHSLEPPDTSVGQSAIYHSARGTSAWPPEDPVRATRSTGIGGQPIRNGADQHRNGAAPGGRQDPQTTTAQQPEKAWTGSDEGRTSGPAAVAPGSGARRLGERARRRLSQARAALRIVARSE</sequence>
<accession>A0A561VHD0</accession>
<proteinExistence type="predicted"/>
<comment type="caution">
    <text evidence="4">The sequence shown here is derived from an EMBL/GenBank/DDBJ whole genome shotgun (WGS) entry which is preliminary data.</text>
</comment>
<keyword evidence="1" id="KW-0175">Coiled coil</keyword>
<feature type="compositionally biased region" description="Polar residues" evidence="2">
    <location>
        <begin position="424"/>
        <end position="442"/>
    </location>
</feature>
<protein>
    <submittedName>
        <fullName evidence="4">Uncharacterized protein DUF4407</fullName>
    </submittedName>
</protein>
<reference evidence="4 5" key="1">
    <citation type="submission" date="2019-06" db="EMBL/GenBank/DDBJ databases">
        <title>Sequencing the genomes of 1000 actinobacteria strains.</title>
        <authorList>
            <person name="Klenk H.-P."/>
        </authorList>
    </citation>
    <scope>NUCLEOTIDE SEQUENCE [LARGE SCALE GENOMIC DNA]</scope>
    <source>
        <strain evidence="4 5">DSM 102131</strain>
    </source>
</reference>
<evidence type="ECO:0000313" key="5">
    <source>
        <dbReference type="Proteomes" id="UP000319927"/>
    </source>
</evidence>
<feature type="coiled-coil region" evidence="1">
    <location>
        <begin position="233"/>
        <end position="286"/>
    </location>
</feature>
<evidence type="ECO:0000313" key="4">
    <source>
        <dbReference type="EMBL" id="TWG11013.1"/>
    </source>
</evidence>